<feature type="active site" description="Proton acceptor" evidence="3">
    <location>
        <position position="257"/>
    </location>
</feature>
<keyword evidence="7" id="KW-1185">Reference proteome</keyword>
<evidence type="ECO:0000256" key="3">
    <source>
        <dbReference type="PROSITE-ProRule" id="PRU00236"/>
    </source>
</evidence>
<feature type="compositionally biased region" description="Basic and acidic residues" evidence="4">
    <location>
        <begin position="80"/>
        <end position="98"/>
    </location>
</feature>
<evidence type="ECO:0000313" key="6">
    <source>
        <dbReference type="EMBL" id="KAB8339181.1"/>
    </source>
</evidence>
<dbReference type="EMBL" id="VIBQ01000010">
    <property type="protein sequence ID" value="KAB8339181.1"/>
    <property type="molecule type" value="Genomic_DNA"/>
</dbReference>
<accession>A0A5N6KTH7</accession>
<feature type="binding site" evidence="3">
    <location>
        <position position="265"/>
    </location>
    <ligand>
        <name>Zn(2+)</name>
        <dbReference type="ChEBI" id="CHEBI:29105"/>
    </ligand>
</feature>
<feature type="domain" description="Deacetylase sirtuin-type" evidence="5">
    <location>
        <begin position="113"/>
        <end position="428"/>
    </location>
</feature>
<proteinExistence type="predicted"/>
<sequence length="589" mass="64454">MSSPMSIHAILNPVEPMVEPSCPSSPSSSVPSSPLTVFSRSPSPAMPRQQAKQCPTPPASQLSGSATPRSWDESTCSSSNERDERPAKKRRTDDKMPGDTKYLNLSRLPFDTSDEQQPQLDQLLKGLRKKRRIVVVAGAGISVSAGIPDFRSATGIFRTIKEEYNLKGSGKDLFDASVYRDDDTTSTFHHMVRQMSTMVKDAQPTPFHDLVARLAHEGRLLRLYTQNIDGLDTSLEPLKTQIPLPKKGPWPKCIQLHGGLEKMQCSKCGELADFDASKFDGPKPPACGACMAMDHARTELAGKRSHGIGRMRPRMVLYSENSPDEDAIGAVSVADLKARPDAIIVVGTSMKIPGVRRIVKQMCALVRDRKDSLAVWINNEPEPSGKDFSWDIVVKGTSDQVADLAKLGKWDDPEIMIETATDEQMEAQSSSQPMVMLESPLKSLHLPTPLNSPRMSQLKLELDDKSKKLKNPASKGTNIHTILQGSKKTSAKSQKAKGPKGPTTKAAPRPRNAPVPTKTGIKISFKTTKTNPAVEVKAEKDLAPSTPRKSKQNPMAEVRPNSPKNNTNTPLRVRFPNLSPQKTFAANLP</sequence>
<dbReference type="InterPro" id="IPR026590">
    <property type="entry name" value="Ssirtuin_cat_dom"/>
</dbReference>
<reference evidence="6 7" key="1">
    <citation type="submission" date="2019-06" db="EMBL/GenBank/DDBJ databases">
        <title>A chromosomal-level reference genome of Carpinus fangiana (Coryloideae, Betulaceae).</title>
        <authorList>
            <person name="Yang X."/>
            <person name="Wang Z."/>
            <person name="Zhang L."/>
            <person name="Hao G."/>
            <person name="Liu J."/>
            <person name="Yang Y."/>
        </authorList>
    </citation>
    <scope>NUCLEOTIDE SEQUENCE [LARGE SCALE GENOMIC DNA]</scope>
    <source>
        <strain evidence="6">Cfa_2016G</strain>
        <tissue evidence="6">Leaf</tissue>
    </source>
</reference>
<dbReference type="Proteomes" id="UP000327013">
    <property type="component" value="Unassembled WGS sequence"/>
</dbReference>
<dbReference type="InterPro" id="IPR029035">
    <property type="entry name" value="DHS-like_NAD/FAD-binding_dom"/>
</dbReference>
<feature type="binding site" evidence="3">
    <location>
        <position position="268"/>
    </location>
    <ligand>
        <name>Zn(2+)</name>
        <dbReference type="ChEBI" id="CHEBI:29105"/>
    </ligand>
</feature>
<dbReference type="PANTHER" id="PTHR47651">
    <property type="entry name" value="NAD-DEPENDENT HISTONE DEACETYLASE HST4"/>
    <property type="match status" value="1"/>
</dbReference>
<keyword evidence="3" id="KW-0862">Zinc</keyword>
<protein>
    <recommendedName>
        <fullName evidence="5">Deacetylase sirtuin-type domain-containing protein</fullName>
    </recommendedName>
</protein>
<name>A0A5N6KTH7_9ROSI</name>
<gene>
    <name evidence="6" type="ORF">FH972_022116</name>
</gene>
<evidence type="ECO:0000313" key="7">
    <source>
        <dbReference type="Proteomes" id="UP000327013"/>
    </source>
</evidence>
<feature type="region of interest" description="Disordered" evidence="4">
    <location>
        <begin position="1"/>
        <end position="117"/>
    </location>
</feature>
<feature type="compositionally biased region" description="Polar residues" evidence="4">
    <location>
        <begin position="578"/>
        <end position="589"/>
    </location>
</feature>
<feature type="binding site" evidence="3">
    <location>
        <position position="290"/>
    </location>
    <ligand>
        <name>Zn(2+)</name>
        <dbReference type="ChEBI" id="CHEBI:29105"/>
    </ligand>
</feature>
<keyword evidence="3" id="KW-0479">Metal-binding</keyword>
<keyword evidence="2" id="KW-0520">NAD</keyword>
<organism evidence="6 7">
    <name type="scientific">Carpinus fangiana</name>
    <dbReference type="NCBI Taxonomy" id="176857"/>
    <lineage>
        <taxon>Eukaryota</taxon>
        <taxon>Viridiplantae</taxon>
        <taxon>Streptophyta</taxon>
        <taxon>Embryophyta</taxon>
        <taxon>Tracheophyta</taxon>
        <taxon>Spermatophyta</taxon>
        <taxon>Magnoliopsida</taxon>
        <taxon>eudicotyledons</taxon>
        <taxon>Gunneridae</taxon>
        <taxon>Pentapetalae</taxon>
        <taxon>rosids</taxon>
        <taxon>fabids</taxon>
        <taxon>Fagales</taxon>
        <taxon>Betulaceae</taxon>
        <taxon>Carpinus</taxon>
    </lineage>
</organism>
<dbReference type="AlphaFoldDB" id="A0A5N6KTH7"/>
<feature type="compositionally biased region" description="Low complexity" evidence="4">
    <location>
        <begin position="13"/>
        <end position="34"/>
    </location>
</feature>
<keyword evidence="1" id="KW-0808">Transferase</keyword>
<dbReference type="PROSITE" id="PS50305">
    <property type="entry name" value="SIRTUIN"/>
    <property type="match status" value="1"/>
</dbReference>
<feature type="compositionally biased region" description="Polar residues" evidence="4">
    <location>
        <begin position="59"/>
        <end position="79"/>
    </location>
</feature>
<feature type="compositionally biased region" description="Low complexity" evidence="4">
    <location>
        <begin position="484"/>
        <end position="493"/>
    </location>
</feature>
<feature type="region of interest" description="Disordered" evidence="4">
    <location>
        <begin position="468"/>
        <end position="589"/>
    </location>
</feature>
<dbReference type="InterPro" id="IPR026591">
    <property type="entry name" value="Sirtuin_cat_small_dom_sf"/>
</dbReference>
<dbReference type="PANTHER" id="PTHR47651:SF17">
    <property type="entry name" value="DEACETYLASE SIRTUIN-TYPE DOMAIN-CONTAINING PROTEIN"/>
    <property type="match status" value="1"/>
</dbReference>
<evidence type="ECO:0000259" key="5">
    <source>
        <dbReference type="PROSITE" id="PS50305"/>
    </source>
</evidence>
<comment type="caution">
    <text evidence="6">The sequence shown here is derived from an EMBL/GenBank/DDBJ whole genome shotgun (WGS) entry which is preliminary data.</text>
</comment>
<dbReference type="OrthoDB" id="2919105at2759"/>
<dbReference type="Pfam" id="PF02146">
    <property type="entry name" value="SIR2"/>
    <property type="match status" value="1"/>
</dbReference>
<dbReference type="Gene3D" id="3.40.50.1220">
    <property type="entry name" value="TPP-binding domain"/>
    <property type="match status" value="1"/>
</dbReference>
<evidence type="ECO:0000256" key="1">
    <source>
        <dbReference type="ARBA" id="ARBA00022679"/>
    </source>
</evidence>
<dbReference type="InterPro" id="IPR003000">
    <property type="entry name" value="Sirtuin"/>
</dbReference>
<dbReference type="Gene3D" id="3.30.1600.10">
    <property type="entry name" value="SIR2/SIRT2 'Small Domain"/>
    <property type="match status" value="1"/>
</dbReference>
<dbReference type="GO" id="GO:0070403">
    <property type="term" value="F:NAD+ binding"/>
    <property type="evidence" value="ECO:0007669"/>
    <property type="project" value="InterPro"/>
</dbReference>
<feature type="binding site" evidence="3">
    <location>
        <position position="287"/>
    </location>
    <ligand>
        <name>Zn(2+)</name>
        <dbReference type="ChEBI" id="CHEBI:29105"/>
    </ligand>
</feature>
<feature type="compositionally biased region" description="Polar residues" evidence="4">
    <location>
        <begin position="474"/>
        <end position="483"/>
    </location>
</feature>
<dbReference type="GO" id="GO:0016740">
    <property type="term" value="F:transferase activity"/>
    <property type="evidence" value="ECO:0007669"/>
    <property type="project" value="UniProtKB-KW"/>
</dbReference>
<dbReference type="SUPFAM" id="SSF52467">
    <property type="entry name" value="DHS-like NAD/FAD-binding domain"/>
    <property type="match status" value="1"/>
</dbReference>
<evidence type="ECO:0000256" key="2">
    <source>
        <dbReference type="ARBA" id="ARBA00023027"/>
    </source>
</evidence>
<dbReference type="GO" id="GO:0046872">
    <property type="term" value="F:metal ion binding"/>
    <property type="evidence" value="ECO:0007669"/>
    <property type="project" value="UniProtKB-KW"/>
</dbReference>
<evidence type="ECO:0000256" key="4">
    <source>
        <dbReference type="SAM" id="MobiDB-lite"/>
    </source>
</evidence>